<keyword evidence="3" id="KW-1185">Reference proteome</keyword>
<sequence>MISRTDPHVGQERACQGAPSKMRQNRLSATAPFFSVRNAAFAGRPFRVVVTCAYQFVVFAGAYVGTPGEYSQDVFGWQIGHDDSARYCACHSPNVWSQGLPTRCKQSGGTVGPGSGDATHVTL</sequence>
<feature type="region of interest" description="Disordered" evidence="1">
    <location>
        <begin position="1"/>
        <end position="21"/>
    </location>
</feature>
<accession>A0A1A0HA53</accession>
<dbReference type="EMBL" id="LXTC01000004">
    <property type="protein sequence ID" value="OBA20757.1"/>
    <property type="molecule type" value="Genomic_DNA"/>
</dbReference>
<comment type="caution">
    <text evidence="2">The sequence shown here is derived from an EMBL/GenBank/DDBJ whole genome shotgun (WGS) entry which is preliminary data.</text>
</comment>
<dbReference type="Proteomes" id="UP000092555">
    <property type="component" value="Unassembled WGS sequence"/>
</dbReference>
<evidence type="ECO:0000313" key="2">
    <source>
        <dbReference type="EMBL" id="OBA20757.1"/>
    </source>
</evidence>
<reference evidence="2 3" key="1">
    <citation type="submission" date="2016-05" db="EMBL/GenBank/DDBJ databases">
        <title>Comparative genomics of biotechnologically important yeasts.</title>
        <authorList>
            <consortium name="DOE Joint Genome Institute"/>
            <person name="Riley R."/>
            <person name="Haridas S."/>
            <person name="Wolfe K.H."/>
            <person name="Lopes M.R."/>
            <person name="Hittinger C.T."/>
            <person name="Goker M."/>
            <person name="Salamov A."/>
            <person name="Wisecaver J."/>
            <person name="Long T.M."/>
            <person name="Aerts A.L."/>
            <person name="Barry K."/>
            <person name="Choi C."/>
            <person name="Clum A."/>
            <person name="Coughlan A.Y."/>
            <person name="Deshpande S."/>
            <person name="Douglass A.P."/>
            <person name="Hanson S.J."/>
            <person name="Klenk H.-P."/>
            <person name="LaButti K."/>
            <person name="Lapidus A."/>
            <person name="Lindquist E."/>
            <person name="Lipzen A."/>
            <person name="Meier-kolthoff J.P."/>
            <person name="Ohm R.A."/>
            <person name="Otillar R.P."/>
            <person name="Pangilinan J."/>
            <person name="Peng Y."/>
            <person name="Rokas A."/>
            <person name="Rosa C.A."/>
            <person name="Scheuner C."/>
            <person name="Sibirny A.A."/>
            <person name="Slot J.C."/>
            <person name="Stielow J.B."/>
            <person name="Sun H."/>
            <person name="Kurtzman C.P."/>
            <person name="Blackwell M."/>
            <person name="Grigoriev I.V."/>
            <person name="Jeffries T.W."/>
        </authorList>
    </citation>
    <scope>NUCLEOTIDE SEQUENCE [LARGE SCALE GENOMIC DNA]</scope>
    <source>
        <strain evidence="2 3">NRRL YB-4993</strain>
    </source>
</reference>
<dbReference type="AlphaFoldDB" id="A0A1A0HA53"/>
<organism evidence="2 3">
    <name type="scientific">Metschnikowia bicuspidata var. bicuspidata NRRL YB-4993</name>
    <dbReference type="NCBI Taxonomy" id="869754"/>
    <lineage>
        <taxon>Eukaryota</taxon>
        <taxon>Fungi</taxon>
        <taxon>Dikarya</taxon>
        <taxon>Ascomycota</taxon>
        <taxon>Saccharomycotina</taxon>
        <taxon>Pichiomycetes</taxon>
        <taxon>Metschnikowiaceae</taxon>
        <taxon>Metschnikowia</taxon>
    </lineage>
</organism>
<gene>
    <name evidence="2" type="ORF">METBIDRAFT_205607</name>
</gene>
<evidence type="ECO:0000256" key="1">
    <source>
        <dbReference type="SAM" id="MobiDB-lite"/>
    </source>
</evidence>
<protein>
    <submittedName>
        <fullName evidence="2">Uncharacterized protein</fullName>
    </submittedName>
</protein>
<evidence type="ECO:0000313" key="3">
    <source>
        <dbReference type="Proteomes" id="UP000092555"/>
    </source>
</evidence>
<proteinExistence type="predicted"/>
<name>A0A1A0HA53_9ASCO</name>
<feature type="compositionally biased region" description="Basic and acidic residues" evidence="1">
    <location>
        <begin position="1"/>
        <end position="11"/>
    </location>
</feature>
<dbReference type="GeneID" id="30027952"/>
<dbReference type="RefSeq" id="XP_018711279.1">
    <property type="nucleotide sequence ID" value="XM_018854976.1"/>
</dbReference>